<dbReference type="RefSeq" id="XP_070870732.1">
    <property type="nucleotide sequence ID" value="XM_071007531.1"/>
</dbReference>
<keyword evidence="2" id="KW-1185">Reference proteome</keyword>
<gene>
    <name evidence="1" type="ORF">VTJ83DRAFT_1379</name>
</gene>
<evidence type="ECO:0000313" key="2">
    <source>
        <dbReference type="Proteomes" id="UP001600064"/>
    </source>
</evidence>
<reference evidence="1 2" key="1">
    <citation type="journal article" date="2024" name="Commun. Biol.">
        <title>Comparative genomic analysis of thermophilic fungi reveals convergent evolutionary adaptations and gene losses.</title>
        <authorList>
            <person name="Steindorff A.S."/>
            <person name="Aguilar-Pontes M.V."/>
            <person name="Robinson A.J."/>
            <person name="Andreopoulos B."/>
            <person name="LaButti K."/>
            <person name="Kuo A."/>
            <person name="Mondo S."/>
            <person name="Riley R."/>
            <person name="Otillar R."/>
            <person name="Haridas S."/>
            <person name="Lipzen A."/>
            <person name="Grimwood J."/>
            <person name="Schmutz J."/>
            <person name="Clum A."/>
            <person name="Reid I.D."/>
            <person name="Moisan M.C."/>
            <person name="Butler G."/>
            <person name="Nguyen T.T.M."/>
            <person name="Dewar K."/>
            <person name="Conant G."/>
            <person name="Drula E."/>
            <person name="Henrissat B."/>
            <person name="Hansel C."/>
            <person name="Singer S."/>
            <person name="Hutchinson M.I."/>
            <person name="de Vries R.P."/>
            <person name="Natvig D.O."/>
            <person name="Powell A.J."/>
            <person name="Tsang A."/>
            <person name="Grigoriev I.V."/>
        </authorList>
    </citation>
    <scope>NUCLEOTIDE SEQUENCE [LARGE SCALE GENOMIC DNA]</scope>
    <source>
        <strain evidence="1 2">ATCC 22073</strain>
    </source>
</reference>
<sequence>MSILPAEVGMVVCGFIWCIGNKVGSGLLKTVRQTSFSPKSSGCPEYAITNRPWNDQSSHPGEGLKTIRQETPRTVHDIMKSEAGKT</sequence>
<dbReference type="Proteomes" id="UP001600064">
    <property type="component" value="Unassembled WGS sequence"/>
</dbReference>
<evidence type="ECO:0000313" key="1">
    <source>
        <dbReference type="EMBL" id="KAL2272008.1"/>
    </source>
</evidence>
<comment type="caution">
    <text evidence="1">The sequence shown here is derived from an EMBL/GenBank/DDBJ whole genome shotgun (WGS) entry which is preliminary data.</text>
</comment>
<proteinExistence type="predicted"/>
<organism evidence="1 2">
    <name type="scientific">Remersonia thermophila</name>
    <dbReference type="NCBI Taxonomy" id="72144"/>
    <lineage>
        <taxon>Eukaryota</taxon>
        <taxon>Fungi</taxon>
        <taxon>Dikarya</taxon>
        <taxon>Ascomycota</taxon>
        <taxon>Pezizomycotina</taxon>
        <taxon>Sordariomycetes</taxon>
        <taxon>Sordariomycetidae</taxon>
        <taxon>Sordariales</taxon>
        <taxon>Sordariales incertae sedis</taxon>
        <taxon>Remersonia</taxon>
    </lineage>
</organism>
<dbReference type="GeneID" id="98122175"/>
<accession>A0ABR4DNU8</accession>
<dbReference type="EMBL" id="JAZGUE010000001">
    <property type="protein sequence ID" value="KAL2272008.1"/>
    <property type="molecule type" value="Genomic_DNA"/>
</dbReference>
<name>A0ABR4DNU8_9PEZI</name>
<protein>
    <submittedName>
        <fullName evidence="1">Uncharacterized protein</fullName>
    </submittedName>
</protein>